<protein>
    <submittedName>
        <fullName evidence="2">Tigger transposable element-derived protein 6</fullName>
    </submittedName>
</protein>
<proteinExistence type="predicted"/>
<dbReference type="Proteomes" id="UP000740883">
    <property type="component" value="Unassembled WGS sequence"/>
</dbReference>
<sequence length="110" mass="12285">MFLPANSTSVIQPLDPGTVHSFKSKFCSLLNNFLISNAITDNLEHSQIPKTIYMSYVLHSVQNAFGEITADFISNCWRKTGIFNNAEIKVYLYCEDGEVGRSSESSIKSI</sequence>
<keyword evidence="3" id="KW-1185">Reference proteome</keyword>
<evidence type="ECO:0000259" key="1">
    <source>
        <dbReference type="Pfam" id="PF03184"/>
    </source>
</evidence>
<feature type="domain" description="DDE-1" evidence="1">
    <location>
        <begin position="1"/>
        <end position="77"/>
    </location>
</feature>
<name>A0A9P6KXT1_9MICR</name>
<dbReference type="GO" id="GO:0003676">
    <property type="term" value="F:nucleic acid binding"/>
    <property type="evidence" value="ECO:0007669"/>
    <property type="project" value="InterPro"/>
</dbReference>
<dbReference type="InterPro" id="IPR004875">
    <property type="entry name" value="DDE_SF_endonuclease_dom"/>
</dbReference>
<gene>
    <name evidence="2" type="primary">TIGD6_1</name>
    <name evidence="2" type="ORF">NGRA_2355</name>
</gene>
<dbReference type="OrthoDB" id="162969at2759"/>
<organism evidence="2 3">
    <name type="scientific">Nosema granulosis</name>
    <dbReference type="NCBI Taxonomy" id="83296"/>
    <lineage>
        <taxon>Eukaryota</taxon>
        <taxon>Fungi</taxon>
        <taxon>Fungi incertae sedis</taxon>
        <taxon>Microsporidia</taxon>
        <taxon>Nosematidae</taxon>
        <taxon>Nosema</taxon>
    </lineage>
</organism>
<dbReference type="Pfam" id="PF03184">
    <property type="entry name" value="DDE_1"/>
    <property type="match status" value="1"/>
</dbReference>
<reference evidence="2 3" key="1">
    <citation type="journal article" date="2020" name="Genome Biol. Evol.">
        <title>Comparative genomics of strictly vertically transmitted, feminizing microsporidia endosymbionts of amphipod crustaceans.</title>
        <authorList>
            <person name="Cormier A."/>
            <person name="Chebbi M.A."/>
            <person name="Giraud I."/>
            <person name="Wattier R."/>
            <person name="Teixeira M."/>
            <person name="Gilbert C."/>
            <person name="Rigaud T."/>
            <person name="Cordaux R."/>
        </authorList>
    </citation>
    <scope>NUCLEOTIDE SEQUENCE [LARGE SCALE GENOMIC DNA]</scope>
    <source>
        <strain evidence="2 3">Ou3-Ou53</strain>
    </source>
</reference>
<accession>A0A9P6KXT1</accession>
<dbReference type="EMBL" id="SBJO01000248">
    <property type="protein sequence ID" value="KAF9761887.1"/>
    <property type="molecule type" value="Genomic_DNA"/>
</dbReference>
<dbReference type="AlphaFoldDB" id="A0A9P6KXT1"/>
<evidence type="ECO:0000313" key="3">
    <source>
        <dbReference type="Proteomes" id="UP000740883"/>
    </source>
</evidence>
<comment type="caution">
    <text evidence="2">The sequence shown here is derived from an EMBL/GenBank/DDBJ whole genome shotgun (WGS) entry which is preliminary data.</text>
</comment>
<evidence type="ECO:0000313" key="2">
    <source>
        <dbReference type="EMBL" id="KAF9761887.1"/>
    </source>
</evidence>